<keyword evidence="3" id="KW-1185">Reference proteome</keyword>
<accession>A0A1B8G9Y1</accession>
<sequence>MKLLVFTLIALLQLAQSCIVTFEGIFTPWNGHMTAKVTSGGHQVCHLDEFIRSKRDPYWLNCEDNKYAWISQDGSRFAYAANGVDYHGVPTRTPMNDEDNEMHMHSPRMSNKETIALV</sequence>
<dbReference type="AlphaFoldDB" id="A0A1B8G9Y1"/>
<organism evidence="2 3">
    <name type="scientific">Pseudogymnoascus verrucosus</name>
    <dbReference type="NCBI Taxonomy" id="342668"/>
    <lineage>
        <taxon>Eukaryota</taxon>
        <taxon>Fungi</taxon>
        <taxon>Dikarya</taxon>
        <taxon>Ascomycota</taxon>
        <taxon>Pezizomycotina</taxon>
        <taxon>Leotiomycetes</taxon>
        <taxon>Thelebolales</taxon>
        <taxon>Thelebolaceae</taxon>
        <taxon>Pseudogymnoascus</taxon>
    </lineage>
</organism>
<protein>
    <recommendedName>
        <fullName evidence="4">Cyanovirin-N domain-containing protein</fullName>
    </recommendedName>
</protein>
<dbReference type="RefSeq" id="XP_018126363.1">
    <property type="nucleotide sequence ID" value="XM_018279219.1"/>
</dbReference>
<dbReference type="GeneID" id="28843196"/>
<feature type="chain" id="PRO_5008608370" description="Cyanovirin-N domain-containing protein" evidence="1">
    <location>
        <begin position="18"/>
        <end position="118"/>
    </location>
</feature>
<evidence type="ECO:0000313" key="2">
    <source>
        <dbReference type="EMBL" id="OBT92630.1"/>
    </source>
</evidence>
<reference evidence="3" key="2">
    <citation type="journal article" date="2018" name="Nat. Commun.">
        <title>Extreme sensitivity to ultraviolet light in the fungal pathogen causing white-nose syndrome of bats.</title>
        <authorList>
            <person name="Palmer J.M."/>
            <person name="Drees K.P."/>
            <person name="Foster J.T."/>
            <person name="Lindner D.L."/>
        </authorList>
    </citation>
    <scope>NUCLEOTIDE SEQUENCE [LARGE SCALE GENOMIC DNA]</scope>
    <source>
        <strain evidence="3">UAMH 10579</strain>
    </source>
</reference>
<keyword evidence="1" id="KW-0732">Signal</keyword>
<gene>
    <name evidence="2" type="ORF">VE01_09810</name>
</gene>
<reference evidence="2 3" key="1">
    <citation type="submission" date="2016-03" db="EMBL/GenBank/DDBJ databases">
        <title>Comparative genomics of Pseudogymnoascus destructans, the fungus causing white-nose syndrome of bats.</title>
        <authorList>
            <person name="Palmer J.M."/>
            <person name="Drees K.P."/>
            <person name="Foster J.T."/>
            <person name="Lindner D.L."/>
        </authorList>
    </citation>
    <scope>NUCLEOTIDE SEQUENCE [LARGE SCALE GENOMIC DNA]</scope>
    <source>
        <strain evidence="2 3">UAMH 10579</strain>
    </source>
</reference>
<dbReference type="OrthoDB" id="3438166at2759"/>
<evidence type="ECO:0008006" key="4">
    <source>
        <dbReference type="Google" id="ProtNLM"/>
    </source>
</evidence>
<evidence type="ECO:0000256" key="1">
    <source>
        <dbReference type="SAM" id="SignalP"/>
    </source>
</evidence>
<proteinExistence type="predicted"/>
<feature type="signal peptide" evidence="1">
    <location>
        <begin position="1"/>
        <end position="17"/>
    </location>
</feature>
<dbReference type="Proteomes" id="UP000091956">
    <property type="component" value="Unassembled WGS sequence"/>
</dbReference>
<dbReference type="PROSITE" id="PS51257">
    <property type="entry name" value="PROKAR_LIPOPROTEIN"/>
    <property type="match status" value="1"/>
</dbReference>
<dbReference type="EMBL" id="KV460264">
    <property type="protein sequence ID" value="OBT92630.1"/>
    <property type="molecule type" value="Genomic_DNA"/>
</dbReference>
<evidence type="ECO:0000313" key="3">
    <source>
        <dbReference type="Proteomes" id="UP000091956"/>
    </source>
</evidence>
<name>A0A1B8G9Y1_9PEZI</name>